<evidence type="ECO:0000259" key="18">
    <source>
        <dbReference type="PROSITE" id="PS51384"/>
    </source>
</evidence>
<sequence>MVRILVYLFLFVQLAVGALVVTHMADVGPQACATLLNRAVRFNEADGGLLYFCNVKNQPALGSMAHCIIDNFDSPIYLELFIKGCKGLNEDQVHGAYVNASGRMLNASTLTGMPLVFEPVQLAPAAVLMEFSSERNNALTNNWSVYYGVILTAYWFVILAIAAINHWTYYLFPNFIKSLHGPVFNWFRNHFVLAPTGRKAHSVPKKLVVEWLVPLRFETVTVLGWAVLAAIFASTNTLPNPGFALSTSVNRCAFLALWGMPVMILFAGRNNILQVMTGWPYARFLTIHRWMARLVVALLFIHGVGESVTAINLDYYLPTVQATDVIFGILAVTAGSLMLFQSLKYFRSKHYEIFLLVHIVLGVLFIVGGWKHTTAQGVPQFHYAAVVIWVFDRVVRLIRLVAFGVRMADIELINGETLKVTVSRPGWWKPYPGSHAFIHFVKPVHFWQSHPFSFVDSIVGEDTITFYMKVKEGITRSICDDLINAPNNKGKCKVVIEGPYGSPVPVHKFDNAVFLAGGNGMPGIFQDVLELSRKHIETKQVSKLFWVIRDIKSAQWFMDELVALENSAVDVVIYVTSMNSKDSINDGVGEKKNFREYGDMSERMSITQKLSHVEFRLGRPNIRELVLAEAAQTNKSIAFTTCSHPGMVDDVRAAVRECLSVDQSKRIELFEINQSW</sequence>
<feature type="transmembrane region" description="Helical" evidence="16">
    <location>
        <begin position="294"/>
        <end position="313"/>
    </location>
</feature>
<dbReference type="SUPFAM" id="SSF52343">
    <property type="entry name" value="Ferredoxin reductase-like, C-terminal NADP-linked domain"/>
    <property type="match status" value="1"/>
</dbReference>
<dbReference type="SFLD" id="SFLDS00052">
    <property type="entry name" value="Ferric_Reductase_Domain"/>
    <property type="match status" value="1"/>
</dbReference>
<feature type="transmembrane region" description="Helical" evidence="16">
    <location>
        <begin position="215"/>
        <end position="233"/>
    </location>
</feature>
<dbReference type="SUPFAM" id="SSF63380">
    <property type="entry name" value="Riboflavin synthase domain-like"/>
    <property type="match status" value="1"/>
</dbReference>
<proteinExistence type="inferred from homology"/>
<dbReference type="InterPro" id="IPR051410">
    <property type="entry name" value="Ferric/Cupric_Reductase"/>
</dbReference>
<dbReference type="InterPro" id="IPR039261">
    <property type="entry name" value="FNR_nucleotide-bd"/>
</dbReference>
<evidence type="ECO:0000256" key="12">
    <source>
        <dbReference type="ARBA" id="ARBA00023065"/>
    </source>
</evidence>
<comment type="catalytic activity">
    <reaction evidence="15">
        <text>2 a Fe(II)-siderophore + NADP(+) + H(+) = 2 a Fe(III)-siderophore + NADPH</text>
        <dbReference type="Rhea" id="RHEA:28795"/>
        <dbReference type="Rhea" id="RHEA-COMP:11342"/>
        <dbReference type="Rhea" id="RHEA-COMP:11344"/>
        <dbReference type="ChEBI" id="CHEBI:15378"/>
        <dbReference type="ChEBI" id="CHEBI:29033"/>
        <dbReference type="ChEBI" id="CHEBI:29034"/>
        <dbReference type="ChEBI" id="CHEBI:57783"/>
        <dbReference type="ChEBI" id="CHEBI:58349"/>
        <dbReference type="EC" id="1.16.1.9"/>
    </reaction>
</comment>
<dbReference type="CDD" id="cd06186">
    <property type="entry name" value="NOX_Duox_like_FAD_NADP"/>
    <property type="match status" value="1"/>
</dbReference>
<keyword evidence="5" id="KW-1003">Cell membrane</keyword>
<comment type="similarity">
    <text evidence="2">Belongs to the ferric reductase (FRE) family.</text>
</comment>
<keyword evidence="20" id="KW-1185">Reference proteome</keyword>
<evidence type="ECO:0000256" key="5">
    <source>
        <dbReference type="ARBA" id="ARBA00022475"/>
    </source>
</evidence>
<dbReference type="EC" id="1.16.1.9" evidence="3"/>
<feature type="transmembrane region" description="Helical" evidence="16">
    <location>
        <begin position="145"/>
        <end position="172"/>
    </location>
</feature>
<dbReference type="GeneID" id="30984904"/>
<evidence type="ECO:0000256" key="9">
    <source>
        <dbReference type="ARBA" id="ARBA00022982"/>
    </source>
</evidence>
<dbReference type="EMBL" id="KV453909">
    <property type="protein sequence ID" value="ODV81356.1"/>
    <property type="molecule type" value="Genomic_DNA"/>
</dbReference>
<protein>
    <recommendedName>
        <fullName evidence="3">ferric-chelate reductase (NADPH)</fullName>
        <ecNumber evidence="3">1.16.1.9</ecNumber>
    </recommendedName>
</protein>
<evidence type="ECO:0000256" key="7">
    <source>
        <dbReference type="ARBA" id="ARBA00022692"/>
    </source>
</evidence>
<gene>
    <name evidence="19" type="ORF">CANTADRAFT_58176</name>
</gene>
<dbReference type="GO" id="GO:0006826">
    <property type="term" value="P:iron ion transport"/>
    <property type="evidence" value="ECO:0007669"/>
    <property type="project" value="TreeGrafter"/>
</dbReference>
<dbReference type="InterPro" id="IPR013112">
    <property type="entry name" value="FAD-bd_8"/>
</dbReference>
<dbReference type="RefSeq" id="XP_020066478.1">
    <property type="nucleotide sequence ID" value="XM_020210768.1"/>
</dbReference>
<dbReference type="PROSITE" id="PS51384">
    <property type="entry name" value="FAD_FR"/>
    <property type="match status" value="1"/>
</dbReference>
<keyword evidence="14" id="KW-0325">Glycoprotein</keyword>
<keyword evidence="13 16" id="KW-0472">Membrane</keyword>
<keyword evidence="4" id="KW-0813">Transport</keyword>
<dbReference type="InterPro" id="IPR013130">
    <property type="entry name" value="Fe3_Rdtase_TM_dom"/>
</dbReference>
<dbReference type="PANTHER" id="PTHR32361">
    <property type="entry name" value="FERRIC/CUPRIC REDUCTASE TRANSMEMBRANE COMPONENT"/>
    <property type="match status" value="1"/>
</dbReference>
<keyword evidence="11" id="KW-0560">Oxidoreductase</keyword>
<dbReference type="InterPro" id="IPR017927">
    <property type="entry name" value="FAD-bd_FR_type"/>
</dbReference>
<keyword evidence="8" id="KW-0274">FAD</keyword>
<keyword evidence="10 16" id="KW-1133">Transmembrane helix</keyword>
<dbReference type="GO" id="GO:0015677">
    <property type="term" value="P:copper ion import"/>
    <property type="evidence" value="ECO:0007669"/>
    <property type="project" value="TreeGrafter"/>
</dbReference>
<keyword evidence="9" id="KW-0249">Electron transport</keyword>
<evidence type="ECO:0000256" key="10">
    <source>
        <dbReference type="ARBA" id="ARBA00022989"/>
    </source>
</evidence>
<feature type="transmembrane region" description="Helical" evidence="16">
    <location>
        <begin position="325"/>
        <end position="346"/>
    </location>
</feature>
<dbReference type="STRING" id="984487.A0A1E4SPE0"/>
<dbReference type="OrthoDB" id="4494341at2759"/>
<dbReference type="GO" id="GO:0005886">
    <property type="term" value="C:plasma membrane"/>
    <property type="evidence" value="ECO:0007669"/>
    <property type="project" value="UniProtKB-SubCell"/>
</dbReference>
<dbReference type="PANTHER" id="PTHR32361:SF9">
    <property type="entry name" value="FERRIC REDUCTASE TRANSMEMBRANE COMPONENT 3-RELATED"/>
    <property type="match status" value="1"/>
</dbReference>
<dbReference type="GO" id="GO:0006879">
    <property type="term" value="P:intracellular iron ion homeostasis"/>
    <property type="evidence" value="ECO:0007669"/>
    <property type="project" value="TreeGrafter"/>
</dbReference>
<feature type="transmembrane region" description="Helical" evidence="16">
    <location>
        <begin position="353"/>
        <end position="370"/>
    </location>
</feature>
<dbReference type="InterPro" id="IPR013121">
    <property type="entry name" value="Fe_red_NAD-bd_6"/>
</dbReference>
<dbReference type="Proteomes" id="UP000094285">
    <property type="component" value="Unassembled WGS sequence"/>
</dbReference>
<feature type="signal peptide" evidence="17">
    <location>
        <begin position="1"/>
        <end position="17"/>
    </location>
</feature>
<evidence type="ECO:0000313" key="20">
    <source>
        <dbReference type="Proteomes" id="UP000094285"/>
    </source>
</evidence>
<keyword evidence="17" id="KW-0732">Signal</keyword>
<evidence type="ECO:0000256" key="3">
    <source>
        <dbReference type="ARBA" id="ARBA00012668"/>
    </source>
</evidence>
<dbReference type="Pfam" id="PF08022">
    <property type="entry name" value="FAD_binding_8"/>
    <property type="match status" value="1"/>
</dbReference>
<evidence type="ECO:0000256" key="8">
    <source>
        <dbReference type="ARBA" id="ARBA00022827"/>
    </source>
</evidence>
<evidence type="ECO:0000256" key="16">
    <source>
        <dbReference type="SAM" id="Phobius"/>
    </source>
</evidence>
<keyword evidence="6" id="KW-0285">Flavoprotein</keyword>
<feature type="chain" id="PRO_5009162889" description="ferric-chelate reductase (NADPH)" evidence="17">
    <location>
        <begin position="18"/>
        <end position="676"/>
    </location>
</feature>
<comment type="subcellular location">
    <subcellularLocation>
        <location evidence="1">Cell membrane</location>
        <topology evidence="1">Multi-pass membrane protein</topology>
    </subcellularLocation>
</comment>
<dbReference type="Gene3D" id="3.40.50.80">
    <property type="entry name" value="Nucleotide-binding domain of ferredoxin-NADP reductase (FNR) module"/>
    <property type="match status" value="1"/>
</dbReference>
<evidence type="ECO:0000313" key="19">
    <source>
        <dbReference type="EMBL" id="ODV81356.1"/>
    </source>
</evidence>
<evidence type="ECO:0000256" key="11">
    <source>
        <dbReference type="ARBA" id="ARBA00023002"/>
    </source>
</evidence>
<feature type="transmembrane region" description="Helical" evidence="16">
    <location>
        <begin position="253"/>
        <end position="273"/>
    </location>
</feature>
<evidence type="ECO:0000256" key="14">
    <source>
        <dbReference type="ARBA" id="ARBA00023180"/>
    </source>
</evidence>
<dbReference type="AlphaFoldDB" id="A0A1E4SPE0"/>
<organism evidence="19 20">
    <name type="scientific">Suhomyces tanzawaensis NRRL Y-17324</name>
    <dbReference type="NCBI Taxonomy" id="984487"/>
    <lineage>
        <taxon>Eukaryota</taxon>
        <taxon>Fungi</taxon>
        <taxon>Dikarya</taxon>
        <taxon>Ascomycota</taxon>
        <taxon>Saccharomycotina</taxon>
        <taxon>Pichiomycetes</taxon>
        <taxon>Debaryomycetaceae</taxon>
        <taxon>Suhomyces</taxon>
    </lineage>
</organism>
<dbReference type="GO" id="GO:0052851">
    <property type="term" value="F:ferric-chelate reductase (NADPH) activity"/>
    <property type="evidence" value="ECO:0007669"/>
    <property type="project" value="UniProtKB-EC"/>
</dbReference>
<evidence type="ECO:0000256" key="4">
    <source>
        <dbReference type="ARBA" id="ARBA00022448"/>
    </source>
</evidence>
<evidence type="ECO:0000256" key="6">
    <source>
        <dbReference type="ARBA" id="ARBA00022630"/>
    </source>
</evidence>
<keyword evidence="7 16" id="KW-0812">Transmembrane</keyword>
<name>A0A1E4SPE0_9ASCO</name>
<accession>A0A1E4SPE0</accession>
<dbReference type="InterPro" id="IPR017938">
    <property type="entry name" value="Riboflavin_synthase-like_b-brl"/>
</dbReference>
<evidence type="ECO:0000256" key="1">
    <source>
        <dbReference type="ARBA" id="ARBA00004651"/>
    </source>
</evidence>
<dbReference type="SFLD" id="SFLDG01168">
    <property type="entry name" value="Ferric_reductase_subgroup_(FRE"/>
    <property type="match status" value="1"/>
</dbReference>
<evidence type="ECO:0000256" key="15">
    <source>
        <dbReference type="ARBA" id="ARBA00048483"/>
    </source>
</evidence>
<feature type="domain" description="FAD-binding FR-type" evidence="18">
    <location>
        <begin position="387"/>
        <end position="506"/>
    </location>
</feature>
<keyword evidence="12" id="KW-0406">Ion transport</keyword>
<evidence type="ECO:0000256" key="17">
    <source>
        <dbReference type="SAM" id="SignalP"/>
    </source>
</evidence>
<reference evidence="20" key="1">
    <citation type="submission" date="2016-05" db="EMBL/GenBank/DDBJ databases">
        <title>Comparative genomics of biotechnologically important yeasts.</title>
        <authorList>
            <consortium name="DOE Joint Genome Institute"/>
            <person name="Riley R."/>
            <person name="Haridas S."/>
            <person name="Wolfe K.H."/>
            <person name="Lopes M.R."/>
            <person name="Hittinger C.T."/>
            <person name="Goker M."/>
            <person name="Salamov A."/>
            <person name="Wisecaver J."/>
            <person name="Long T.M."/>
            <person name="Aerts A.L."/>
            <person name="Barry K."/>
            <person name="Choi C."/>
            <person name="Clum A."/>
            <person name="Coughlan A.Y."/>
            <person name="Deshpande S."/>
            <person name="Douglass A.P."/>
            <person name="Hanson S.J."/>
            <person name="Klenk H.-P."/>
            <person name="Labutti K."/>
            <person name="Lapidus A."/>
            <person name="Lindquist E."/>
            <person name="Lipzen A."/>
            <person name="Meier-Kolthoff J.P."/>
            <person name="Ohm R.A."/>
            <person name="Otillar R.P."/>
            <person name="Pangilinan J."/>
            <person name="Peng Y."/>
            <person name="Rokas A."/>
            <person name="Rosa C.A."/>
            <person name="Scheuner C."/>
            <person name="Sibirny A.A."/>
            <person name="Slot J.C."/>
            <person name="Stielow J.B."/>
            <person name="Sun H."/>
            <person name="Kurtzman C.P."/>
            <person name="Blackwell M."/>
            <person name="Grigoriev I.V."/>
            <person name="Jeffries T.W."/>
        </authorList>
    </citation>
    <scope>NUCLEOTIDE SEQUENCE [LARGE SCALE GENOMIC DNA]</scope>
    <source>
        <strain evidence="20">NRRL Y-17324</strain>
    </source>
</reference>
<evidence type="ECO:0000256" key="13">
    <source>
        <dbReference type="ARBA" id="ARBA00023136"/>
    </source>
</evidence>
<dbReference type="Pfam" id="PF01794">
    <property type="entry name" value="Ferric_reduct"/>
    <property type="match status" value="1"/>
</dbReference>
<evidence type="ECO:0000256" key="2">
    <source>
        <dbReference type="ARBA" id="ARBA00006278"/>
    </source>
</evidence>
<dbReference type="Pfam" id="PF08030">
    <property type="entry name" value="NAD_binding_6"/>
    <property type="match status" value="1"/>
</dbReference>